<dbReference type="InterPro" id="IPR038765">
    <property type="entry name" value="Papain-like_cys_pep_sf"/>
</dbReference>
<evidence type="ECO:0008006" key="4">
    <source>
        <dbReference type="Google" id="ProtNLM"/>
    </source>
</evidence>
<evidence type="ECO:0000313" key="3">
    <source>
        <dbReference type="Proteomes" id="UP001163046"/>
    </source>
</evidence>
<gene>
    <name evidence="2" type="ORF">OS493_019335</name>
</gene>
<comment type="caution">
    <text evidence="2">The sequence shown here is derived from an EMBL/GenBank/DDBJ whole genome shotgun (WGS) entry which is preliminary data.</text>
</comment>
<proteinExistence type="predicted"/>
<evidence type="ECO:0000313" key="2">
    <source>
        <dbReference type="EMBL" id="KAJ7391204.1"/>
    </source>
</evidence>
<evidence type="ECO:0000256" key="1">
    <source>
        <dbReference type="SAM" id="MobiDB-lite"/>
    </source>
</evidence>
<reference evidence="2" key="1">
    <citation type="submission" date="2023-01" db="EMBL/GenBank/DDBJ databases">
        <title>Genome assembly of the deep-sea coral Lophelia pertusa.</title>
        <authorList>
            <person name="Herrera S."/>
            <person name="Cordes E."/>
        </authorList>
    </citation>
    <scope>NUCLEOTIDE SEQUENCE</scope>
    <source>
        <strain evidence="2">USNM1676648</strain>
        <tissue evidence="2">Polyp</tissue>
    </source>
</reference>
<dbReference type="SUPFAM" id="SSF54001">
    <property type="entry name" value="Cysteine proteinases"/>
    <property type="match status" value="1"/>
</dbReference>
<organism evidence="2 3">
    <name type="scientific">Desmophyllum pertusum</name>
    <dbReference type="NCBI Taxonomy" id="174260"/>
    <lineage>
        <taxon>Eukaryota</taxon>
        <taxon>Metazoa</taxon>
        <taxon>Cnidaria</taxon>
        <taxon>Anthozoa</taxon>
        <taxon>Hexacorallia</taxon>
        <taxon>Scleractinia</taxon>
        <taxon>Caryophylliina</taxon>
        <taxon>Caryophylliidae</taxon>
        <taxon>Desmophyllum</taxon>
    </lineage>
</organism>
<dbReference type="AlphaFoldDB" id="A0A9X0A1Q0"/>
<accession>A0A9X0A1Q0</accession>
<dbReference type="OrthoDB" id="5989585at2759"/>
<dbReference type="EMBL" id="MU825407">
    <property type="protein sequence ID" value="KAJ7391204.1"/>
    <property type="molecule type" value="Genomic_DNA"/>
</dbReference>
<name>A0A9X0A1Q0_9CNID</name>
<sequence>MAPDNSIVLRDLQHLQTAIRDDNRAYCMSLQEKYRGFVPEDLTPWHMWDQRFQRKDTFASILKPDDIPADLVPTKVTGDGNCLFNSASINLVGNEDLSVILRLLTAAELYLHANFYANHPRTNKKTILLLKLTKESRTQEEDNPTSKTDQGVADQEEDNPTSKTDQGVADPVSPSWSLGQDKKKTILLPKLTKESRIPVSAFVVTWPGPRRRQSYFQN</sequence>
<protein>
    <recommendedName>
        <fullName evidence="4">OTU domain-containing protein</fullName>
    </recommendedName>
</protein>
<dbReference type="Proteomes" id="UP001163046">
    <property type="component" value="Unassembled WGS sequence"/>
</dbReference>
<feature type="region of interest" description="Disordered" evidence="1">
    <location>
        <begin position="135"/>
        <end position="181"/>
    </location>
</feature>
<keyword evidence="3" id="KW-1185">Reference proteome</keyword>
<dbReference type="Gene3D" id="3.90.70.80">
    <property type="match status" value="1"/>
</dbReference>